<dbReference type="Proteomes" id="UP000447434">
    <property type="component" value="Chromosome 12"/>
</dbReference>
<gene>
    <name evidence="1" type="ORF">Lalb_Chr12g0201811</name>
</gene>
<organism evidence="1 2">
    <name type="scientific">Lupinus albus</name>
    <name type="common">White lupine</name>
    <name type="synonym">Lupinus termis</name>
    <dbReference type="NCBI Taxonomy" id="3870"/>
    <lineage>
        <taxon>Eukaryota</taxon>
        <taxon>Viridiplantae</taxon>
        <taxon>Streptophyta</taxon>
        <taxon>Embryophyta</taxon>
        <taxon>Tracheophyta</taxon>
        <taxon>Spermatophyta</taxon>
        <taxon>Magnoliopsida</taxon>
        <taxon>eudicotyledons</taxon>
        <taxon>Gunneridae</taxon>
        <taxon>Pentapetalae</taxon>
        <taxon>rosids</taxon>
        <taxon>fabids</taxon>
        <taxon>Fabales</taxon>
        <taxon>Fabaceae</taxon>
        <taxon>Papilionoideae</taxon>
        <taxon>50 kb inversion clade</taxon>
        <taxon>genistoids sensu lato</taxon>
        <taxon>core genistoids</taxon>
        <taxon>Genisteae</taxon>
        <taxon>Lupinus</taxon>
    </lineage>
</organism>
<accession>A0A6A4PMI9</accession>
<evidence type="ECO:0000313" key="2">
    <source>
        <dbReference type="Proteomes" id="UP000447434"/>
    </source>
</evidence>
<protein>
    <submittedName>
        <fullName evidence="1">Uncharacterized protein</fullName>
    </submittedName>
</protein>
<comment type="caution">
    <text evidence="1">The sequence shown here is derived from an EMBL/GenBank/DDBJ whole genome shotgun (WGS) entry which is preliminary data.</text>
</comment>
<keyword evidence="2" id="KW-1185">Reference proteome</keyword>
<proteinExistence type="predicted"/>
<name>A0A6A4PMI9_LUPAL</name>
<evidence type="ECO:0000313" key="1">
    <source>
        <dbReference type="EMBL" id="KAE9602646.1"/>
    </source>
</evidence>
<dbReference type="AlphaFoldDB" id="A0A6A4PMI9"/>
<reference evidence="2" key="1">
    <citation type="journal article" date="2020" name="Nat. Commun.">
        <title>Genome sequence of the cluster root forming white lupin.</title>
        <authorList>
            <person name="Hufnagel B."/>
            <person name="Marques A."/>
            <person name="Soriano A."/>
            <person name="Marques L."/>
            <person name="Divol F."/>
            <person name="Doumas P."/>
            <person name="Sallet E."/>
            <person name="Mancinotti D."/>
            <person name="Carrere S."/>
            <person name="Marande W."/>
            <person name="Arribat S."/>
            <person name="Keller J."/>
            <person name="Huneau C."/>
            <person name="Blein T."/>
            <person name="Aime D."/>
            <person name="Laguerre M."/>
            <person name="Taylor J."/>
            <person name="Schubert V."/>
            <person name="Nelson M."/>
            <person name="Geu-Flores F."/>
            <person name="Crespi M."/>
            <person name="Gallardo-Guerrero K."/>
            <person name="Delaux P.-M."/>
            <person name="Salse J."/>
            <person name="Berges H."/>
            <person name="Guyot R."/>
            <person name="Gouzy J."/>
            <person name="Peret B."/>
        </authorList>
    </citation>
    <scope>NUCLEOTIDE SEQUENCE [LARGE SCALE GENOMIC DNA]</scope>
    <source>
        <strain evidence="2">cv. Amiga</strain>
    </source>
</reference>
<sequence>MLEIKDNHVVEGGGPLSLLKPPQQILYVLGLRNGHNIGTRDLYLSPCISFMVHVGLAM</sequence>
<dbReference type="EMBL" id="WOCE01000012">
    <property type="protein sequence ID" value="KAE9602646.1"/>
    <property type="molecule type" value="Genomic_DNA"/>
</dbReference>